<dbReference type="Gene3D" id="2.60.40.2610">
    <property type="entry name" value="Outer membrane usher protein FimD, plug domain"/>
    <property type="match status" value="1"/>
</dbReference>
<dbReference type="Pfam" id="PF00577">
    <property type="entry name" value="Usher"/>
    <property type="match status" value="1"/>
</dbReference>
<feature type="domain" description="PapC-like C-terminal" evidence="1">
    <location>
        <begin position="697"/>
        <end position="753"/>
    </location>
</feature>
<dbReference type="GO" id="GO:0009279">
    <property type="term" value="C:cell outer membrane"/>
    <property type="evidence" value="ECO:0007669"/>
    <property type="project" value="TreeGrafter"/>
</dbReference>
<dbReference type="Gene3D" id="2.60.40.2070">
    <property type="match status" value="1"/>
</dbReference>
<evidence type="ECO:0000259" key="1">
    <source>
        <dbReference type="Pfam" id="PF13953"/>
    </source>
</evidence>
<accession>A0A4R3LXD9</accession>
<evidence type="ECO:0000313" key="2">
    <source>
        <dbReference type="EMBL" id="TCT04459.1"/>
    </source>
</evidence>
<reference evidence="2 3" key="1">
    <citation type="submission" date="2019-03" db="EMBL/GenBank/DDBJ databases">
        <title>Genomic Encyclopedia of Type Strains, Phase IV (KMG-IV): sequencing the most valuable type-strain genomes for metagenomic binning, comparative biology and taxonomic classification.</title>
        <authorList>
            <person name="Goeker M."/>
        </authorList>
    </citation>
    <scope>NUCLEOTIDE SEQUENCE [LARGE SCALE GENOMIC DNA]</scope>
    <source>
        <strain evidence="2 3">DSM 24591</strain>
    </source>
</reference>
<dbReference type="Gene3D" id="2.60.40.3110">
    <property type="match status" value="1"/>
</dbReference>
<dbReference type="Proteomes" id="UP000295525">
    <property type="component" value="Unassembled WGS sequence"/>
</dbReference>
<dbReference type="InterPro" id="IPR043142">
    <property type="entry name" value="PapC-like_C_sf"/>
</dbReference>
<keyword evidence="3" id="KW-1185">Reference proteome</keyword>
<dbReference type="GO" id="GO:0015473">
    <property type="term" value="F:fimbrial usher porin activity"/>
    <property type="evidence" value="ECO:0007669"/>
    <property type="project" value="InterPro"/>
</dbReference>
<comment type="caution">
    <text evidence="2">The sequence shown here is derived from an EMBL/GenBank/DDBJ whole genome shotgun (WGS) entry which is preliminary data.</text>
</comment>
<evidence type="ECO:0000313" key="3">
    <source>
        <dbReference type="Proteomes" id="UP000295525"/>
    </source>
</evidence>
<dbReference type="InterPro" id="IPR000015">
    <property type="entry name" value="Fimb_usher"/>
</dbReference>
<dbReference type="InterPro" id="IPR025949">
    <property type="entry name" value="PapC-like_C"/>
</dbReference>
<name>A0A4R3LXD9_9BURK</name>
<protein>
    <submittedName>
        <fullName evidence="2">Outer membrane usher protein</fullName>
    </submittedName>
</protein>
<dbReference type="Pfam" id="PF13953">
    <property type="entry name" value="PapC_C"/>
    <property type="match status" value="1"/>
</dbReference>
<proteinExistence type="predicted"/>
<gene>
    <name evidence="2" type="ORF">EDC26_11251</name>
</gene>
<dbReference type="PANTHER" id="PTHR30451">
    <property type="entry name" value="OUTER MEMBRANE USHER PROTEIN"/>
    <property type="match status" value="1"/>
</dbReference>
<sequence>MGNAVTATAQAFPPALAPTEQKPDSVTVVANTVFLSVKLNGNQDADLVPFTERDGELYLSRESATQLGFSADFLNSVAATTPLSKYPDVKIDYNRGLQSINMTAPFSVLSLSTAVVGAPSEARTVASASPGLMLNYDLYSSYTNQNDANLSGFLQLRAFNNFGVLSDSYLVSEQRLHGQPGWQRSAVRLDTTLEHSLQDKEVTFRLGDTVTNGLSWTRQTRLGGFQISRNFALQPYQNTTPLPAYFGQATLPSAVQLYVNGIQQYNGNVPAGPFELNAMPTVNGAGQAQVVLVDALGRRTSVDFSYYNASKLLRKGLTDWSFETGYVRQNYGIQSFDYGHDPMVSGTIRHGFTNWFTGEGHVEGSKGVVSGGLGASANVGTLGVVSASWAQSKALGVKGGQYSLGYQVQRGPFNAGFNTQRSVGSFNDVASLYGGSPVVRNDSAYVGFSAGRLGNFSLNYALLQQADQPRYRYGGASWSRTFDHGISVSLSANQNLDVRSDRTIYLSVNFSLGKNVSAYTSAVRAQGSDTYTAGASHSASNGGWGWSVQAQKADQQGATANGQVNKQFQYLDFGAGISSAGANQYGYASASGSLVMMGGGVFATRRIYDGFAVVSTDGVPGVPIKNQNRVVGDTNGSGLLLVPSLQSYQHNKISVDPTNLPVNMRIGRVNADVVPRYGSGVNVKFTLETVHAASLILHGPDGKVVPMGEQAFLNHGKEPAGWVGYDGRLYLEGLKENNYLSIQGEDINCTLRFPYKAKADTVPEMGPLLCKP</sequence>
<dbReference type="AlphaFoldDB" id="A0A4R3LXD9"/>
<dbReference type="GO" id="GO:0009297">
    <property type="term" value="P:pilus assembly"/>
    <property type="evidence" value="ECO:0007669"/>
    <property type="project" value="InterPro"/>
</dbReference>
<dbReference type="EMBL" id="SMAJ01000012">
    <property type="protein sequence ID" value="TCT04459.1"/>
    <property type="molecule type" value="Genomic_DNA"/>
</dbReference>
<dbReference type="PANTHER" id="PTHR30451:SF5">
    <property type="entry name" value="SLR0019 PROTEIN"/>
    <property type="match status" value="1"/>
</dbReference>
<dbReference type="InterPro" id="IPR042186">
    <property type="entry name" value="FimD_plug_dom"/>
</dbReference>
<organism evidence="2 3">
    <name type="scientific">Paralcaligenes ureilyticus</name>
    <dbReference type="NCBI Taxonomy" id="627131"/>
    <lineage>
        <taxon>Bacteria</taxon>
        <taxon>Pseudomonadati</taxon>
        <taxon>Pseudomonadota</taxon>
        <taxon>Betaproteobacteria</taxon>
        <taxon>Burkholderiales</taxon>
        <taxon>Alcaligenaceae</taxon>
        <taxon>Paralcaligenes</taxon>
    </lineage>
</organism>